<comment type="caution">
    <text evidence="2">The sequence shown here is derived from an EMBL/GenBank/DDBJ whole genome shotgun (WGS) entry which is preliminary data.</text>
</comment>
<feature type="compositionally biased region" description="Basic residues" evidence="1">
    <location>
        <begin position="210"/>
        <end position="227"/>
    </location>
</feature>
<sequence>MSDQTQFASWVRKILGEKEFAAVLDQPITKSTEPPIQIYSENSKQNIHQKKTRPETSVLSGNLNTPKQKKNPRDLDYGNLLFGNDQDLNTLYELVENSPNILDLPLTHTNNLKYNQQALLQSPNNMMTPSSKFTGFRNTKNNITTKSPLINNVLLASQKNISDPKNHQYNNLQSKNINLDNQLLHLQNLSQDRQVKKKLNINSQQEQNFKKKPKIKQRENYKKHKKWKKSQKFNEKKIILDFLMQPLNLQEATNRENPAMGVVFYLHLKTVIKTSLKNGSTVSKYQLMPNADDPLVRRGKCSVEMATWIYERKFFNKDFLKKKRKRGRRTLEKLKNEENDSINVDTQKKYITKNQIFPKEINYQNNEHK</sequence>
<evidence type="ECO:0000313" key="2">
    <source>
        <dbReference type="EMBL" id="KAJ6231123.1"/>
    </source>
</evidence>
<evidence type="ECO:0000256" key="1">
    <source>
        <dbReference type="SAM" id="MobiDB-lite"/>
    </source>
</evidence>
<feature type="compositionally biased region" description="Polar residues" evidence="1">
    <location>
        <begin position="34"/>
        <end position="46"/>
    </location>
</feature>
<feature type="compositionally biased region" description="Polar residues" evidence="1">
    <location>
        <begin position="55"/>
        <end position="66"/>
    </location>
</feature>
<feature type="region of interest" description="Disordered" evidence="1">
    <location>
        <begin position="206"/>
        <end position="227"/>
    </location>
</feature>
<protein>
    <submittedName>
        <fullName evidence="2">Uncharacterized protein</fullName>
    </submittedName>
</protein>
<name>A0ABQ8XHG0_9EUKA</name>
<dbReference type="EMBL" id="JAOAOG010000303">
    <property type="protein sequence ID" value="KAJ6231123.1"/>
    <property type="molecule type" value="Genomic_DNA"/>
</dbReference>
<gene>
    <name evidence="2" type="ORF">M0813_06223</name>
</gene>
<evidence type="ECO:0000313" key="3">
    <source>
        <dbReference type="Proteomes" id="UP001150062"/>
    </source>
</evidence>
<proteinExistence type="predicted"/>
<reference evidence="2" key="1">
    <citation type="submission" date="2022-08" db="EMBL/GenBank/DDBJ databases">
        <title>Novel sulfate-reducing endosymbionts in the free-living metamonad Anaeramoeba.</title>
        <authorList>
            <person name="Jerlstrom-Hultqvist J."/>
            <person name="Cepicka I."/>
            <person name="Gallot-Lavallee L."/>
            <person name="Salas-Leiva D."/>
            <person name="Curtis B.A."/>
            <person name="Zahonova K."/>
            <person name="Pipaliya S."/>
            <person name="Dacks J."/>
            <person name="Roger A.J."/>
        </authorList>
    </citation>
    <scope>NUCLEOTIDE SEQUENCE</scope>
    <source>
        <strain evidence="2">Schooner1</strain>
    </source>
</reference>
<feature type="region of interest" description="Disordered" evidence="1">
    <location>
        <begin position="34"/>
        <end position="74"/>
    </location>
</feature>
<accession>A0ABQ8XHG0</accession>
<organism evidence="2 3">
    <name type="scientific">Anaeramoeba flamelloides</name>
    <dbReference type="NCBI Taxonomy" id="1746091"/>
    <lineage>
        <taxon>Eukaryota</taxon>
        <taxon>Metamonada</taxon>
        <taxon>Anaeramoebidae</taxon>
        <taxon>Anaeramoeba</taxon>
    </lineage>
</organism>
<keyword evidence="3" id="KW-1185">Reference proteome</keyword>
<dbReference type="Proteomes" id="UP001150062">
    <property type="component" value="Unassembled WGS sequence"/>
</dbReference>